<feature type="transmembrane region" description="Helical" evidence="7">
    <location>
        <begin position="12"/>
        <end position="34"/>
    </location>
</feature>
<dbReference type="HOGENOM" id="CLU_044208_2_2_11"/>
<comment type="similarity">
    <text evidence="2 7">Belongs to the DedA family.</text>
</comment>
<evidence type="ECO:0000256" key="1">
    <source>
        <dbReference type="ARBA" id="ARBA00004651"/>
    </source>
</evidence>
<evidence type="ECO:0000256" key="7">
    <source>
        <dbReference type="RuleBase" id="RU367016"/>
    </source>
</evidence>
<dbReference type="PATRIC" id="fig|396014.3.peg.2610"/>
<accession>Z9JS08</accession>
<feature type="transmembrane region" description="Helical" evidence="7">
    <location>
        <begin position="54"/>
        <end position="76"/>
    </location>
</feature>
<keyword evidence="4 7" id="KW-0812">Transmembrane</keyword>
<organism evidence="10 11">
    <name type="scientific">Brachybacterium phenoliresistens</name>
    <dbReference type="NCBI Taxonomy" id="396014"/>
    <lineage>
        <taxon>Bacteria</taxon>
        <taxon>Bacillati</taxon>
        <taxon>Actinomycetota</taxon>
        <taxon>Actinomycetes</taxon>
        <taxon>Micrococcales</taxon>
        <taxon>Dermabacteraceae</taxon>
        <taxon>Brachybacterium</taxon>
    </lineage>
</organism>
<evidence type="ECO:0000256" key="6">
    <source>
        <dbReference type="ARBA" id="ARBA00023136"/>
    </source>
</evidence>
<dbReference type="GO" id="GO:0005886">
    <property type="term" value="C:plasma membrane"/>
    <property type="evidence" value="ECO:0007669"/>
    <property type="project" value="UniProtKB-SubCell"/>
</dbReference>
<dbReference type="STRING" id="396014.BF93_02905"/>
<evidence type="ECO:0000313" key="10">
    <source>
        <dbReference type="EMBL" id="EWS80576.1"/>
    </source>
</evidence>
<name>Z9JS08_9MICO</name>
<feature type="compositionally biased region" description="Basic and acidic residues" evidence="8">
    <location>
        <begin position="209"/>
        <end position="228"/>
    </location>
</feature>
<dbReference type="Proteomes" id="UP000023067">
    <property type="component" value="Unassembled WGS sequence"/>
</dbReference>
<dbReference type="PANTHER" id="PTHR30353:SF0">
    <property type="entry name" value="TRANSMEMBRANE PROTEIN"/>
    <property type="match status" value="1"/>
</dbReference>
<evidence type="ECO:0000256" key="2">
    <source>
        <dbReference type="ARBA" id="ARBA00010792"/>
    </source>
</evidence>
<dbReference type="eggNOG" id="COG0586">
    <property type="taxonomic scope" value="Bacteria"/>
</dbReference>
<dbReference type="AlphaFoldDB" id="Z9JS08"/>
<feature type="transmembrane region" description="Helical" evidence="7">
    <location>
        <begin position="144"/>
        <end position="165"/>
    </location>
</feature>
<keyword evidence="5 7" id="KW-1133">Transmembrane helix</keyword>
<dbReference type="RefSeq" id="WP_051486938.1">
    <property type="nucleotide sequence ID" value="NZ_KK069998.1"/>
</dbReference>
<dbReference type="EMBL" id="JDYK01000014">
    <property type="protein sequence ID" value="EWS80576.1"/>
    <property type="molecule type" value="Genomic_DNA"/>
</dbReference>
<feature type="region of interest" description="Disordered" evidence="8">
    <location>
        <begin position="209"/>
        <end position="249"/>
    </location>
</feature>
<comment type="subcellular location">
    <subcellularLocation>
        <location evidence="1 7">Cell membrane</location>
        <topology evidence="1 7">Multi-pass membrane protein</topology>
    </subcellularLocation>
</comment>
<protein>
    <recommendedName>
        <fullName evidence="9">VTT domain-containing protein</fullName>
    </recommendedName>
</protein>
<keyword evidence="11" id="KW-1185">Reference proteome</keyword>
<proteinExistence type="inferred from homology"/>
<evidence type="ECO:0000256" key="8">
    <source>
        <dbReference type="SAM" id="MobiDB-lite"/>
    </source>
</evidence>
<evidence type="ECO:0000256" key="4">
    <source>
        <dbReference type="ARBA" id="ARBA00022692"/>
    </source>
</evidence>
<evidence type="ECO:0000256" key="3">
    <source>
        <dbReference type="ARBA" id="ARBA00022475"/>
    </source>
</evidence>
<reference evidence="10 11" key="1">
    <citation type="submission" date="2014-02" db="EMBL/GenBank/DDBJ databases">
        <title>Genome sequence of Brachybacterium phenoliresistens strain W13A50.</title>
        <authorList>
            <person name="Wang X."/>
        </authorList>
    </citation>
    <scope>NUCLEOTIDE SEQUENCE [LARGE SCALE GENOMIC DNA]</scope>
    <source>
        <strain evidence="10 11">W13A50</strain>
    </source>
</reference>
<dbReference type="InterPro" id="IPR032818">
    <property type="entry name" value="DedA-like"/>
</dbReference>
<dbReference type="Pfam" id="PF09335">
    <property type="entry name" value="VTT_dom"/>
    <property type="match status" value="1"/>
</dbReference>
<dbReference type="PANTHER" id="PTHR30353">
    <property type="entry name" value="INNER MEMBRANE PROTEIN DEDA-RELATED"/>
    <property type="match status" value="1"/>
</dbReference>
<gene>
    <name evidence="10" type="ORF">BF93_02905</name>
</gene>
<feature type="transmembrane region" description="Helical" evidence="7">
    <location>
        <begin position="171"/>
        <end position="191"/>
    </location>
</feature>
<dbReference type="InterPro" id="IPR032816">
    <property type="entry name" value="VTT_dom"/>
</dbReference>
<keyword evidence="3 7" id="KW-1003">Cell membrane</keyword>
<keyword evidence="6 7" id="KW-0472">Membrane</keyword>
<feature type="domain" description="VTT" evidence="9">
    <location>
        <begin position="34"/>
        <end position="159"/>
    </location>
</feature>
<evidence type="ECO:0000313" key="11">
    <source>
        <dbReference type="Proteomes" id="UP000023067"/>
    </source>
</evidence>
<evidence type="ECO:0000259" key="9">
    <source>
        <dbReference type="Pfam" id="PF09335"/>
    </source>
</evidence>
<evidence type="ECO:0000256" key="5">
    <source>
        <dbReference type="ARBA" id="ARBA00022989"/>
    </source>
</evidence>
<sequence>MNLIEDWILSLADAWWIYMAVYVLSAFDGFFPAVPSESVIVTLSSLWSSSGRPLIWLVALLAWAGAFTGDNVGYLIGRTVGTQRFRFLREGKGKVAVEAAEAGLNKRALLFLMTARYIPFGRTAVNLVAGAVHYPHRKFWHRSLASTFVWAVYSCVIGAVAGAWFENHHLLAVTVALVLAVVIALVVERLVTALHRALDARAERREAAEDALRAERRTAAEEEARADVEPGSPRGLPDSPDPVDEEITP</sequence>
<comment type="caution">
    <text evidence="10">The sequence shown here is derived from an EMBL/GenBank/DDBJ whole genome shotgun (WGS) entry which is preliminary data.</text>
</comment>